<evidence type="ECO:0000313" key="7">
    <source>
        <dbReference type="EMBL" id="KAF7277899.1"/>
    </source>
</evidence>
<evidence type="ECO:0000256" key="5">
    <source>
        <dbReference type="SAM" id="Coils"/>
    </source>
</evidence>
<dbReference type="SMART" id="SM00338">
    <property type="entry name" value="BRLZ"/>
    <property type="match status" value="1"/>
</dbReference>
<keyword evidence="3" id="KW-0804">Transcription</keyword>
<reference evidence="7" key="1">
    <citation type="submission" date="2020-08" db="EMBL/GenBank/DDBJ databases">
        <title>Genome sequencing and assembly of the red palm weevil Rhynchophorus ferrugineus.</title>
        <authorList>
            <person name="Dias G.B."/>
            <person name="Bergman C.M."/>
            <person name="Manee M."/>
        </authorList>
    </citation>
    <scope>NUCLEOTIDE SEQUENCE</scope>
    <source>
        <strain evidence="7">AA-2017</strain>
        <tissue evidence="7">Whole larva</tissue>
    </source>
</reference>
<evidence type="ECO:0000259" key="6">
    <source>
        <dbReference type="PROSITE" id="PS50217"/>
    </source>
</evidence>
<evidence type="ECO:0000256" key="1">
    <source>
        <dbReference type="ARBA" id="ARBA00004123"/>
    </source>
</evidence>
<dbReference type="Gene3D" id="1.20.5.170">
    <property type="match status" value="1"/>
</dbReference>
<keyword evidence="5" id="KW-0175">Coiled coil</keyword>
<dbReference type="Pfam" id="PF00170">
    <property type="entry name" value="bZIP_1"/>
    <property type="match status" value="1"/>
</dbReference>
<dbReference type="Proteomes" id="UP000625711">
    <property type="component" value="Unassembled WGS sequence"/>
</dbReference>
<evidence type="ECO:0000313" key="8">
    <source>
        <dbReference type="Proteomes" id="UP000625711"/>
    </source>
</evidence>
<dbReference type="InterPro" id="IPR051027">
    <property type="entry name" value="bZIP_transcription_factors"/>
</dbReference>
<keyword evidence="8" id="KW-1185">Reference proteome</keyword>
<evidence type="ECO:0000256" key="2">
    <source>
        <dbReference type="ARBA" id="ARBA00023015"/>
    </source>
</evidence>
<sequence>MFEKYSCKTGPDDNSSCNMAVCDIEETQKRHDMLLNLEFSKNPATDETPTPTRLIRNCEEVGLFQDLQIVNPFDEIFKHAVENPSASSQVPVTCSDDTLHTPQIYPNLEDSSNINNTAEVYSLNNVMSTDNDDIENDLVIVLDSEEDTGKDPNKSSESMKDKIKTALIKKANGLIAPVPLNKLKEPQKNATKEVTPIVLHRRERNRASANRCRKKKQKQMHEMKMENVHLKVENKQLIQTNRVLKERIKFLEDRLKQLDSSLSISNINGQINPTSVTYDRLIDLPKNTNSDNARKKYQPIAIKSVPQLIPIQPIQTPPNNNTVIVIVNGTSPTNSRLIMPNEPSIISLNREQNGIKK</sequence>
<comment type="subcellular location">
    <subcellularLocation>
        <location evidence="1">Nucleus</location>
    </subcellularLocation>
</comment>
<accession>A0A834IC12</accession>
<dbReference type="GO" id="GO:0005634">
    <property type="term" value="C:nucleus"/>
    <property type="evidence" value="ECO:0007669"/>
    <property type="project" value="UniProtKB-SubCell"/>
</dbReference>
<dbReference type="InterPro" id="IPR004827">
    <property type="entry name" value="bZIP"/>
</dbReference>
<dbReference type="EMBL" id="JAACXV010000412">
    <property type="protein sequence ID" value="KAF7277899.1"/>
    <property type="molecule type" value="Genomic_DNA"/>
</dbReference>
<dbReference type="InterPro" id="IPR046347">
    <property type="entry name" value="bZIP_sf"/>
</dbReference>
<dbReference type="CDD" id="cd14686">
    <property type="entry name" value="bZIP"/>
    <property type="match status" value="1"/>
</dbReference>
<feature type="coiled-coil region" evidence="5">
    <location>
        <begin position="234"/>
        <end position="261"/>
    </location>
</feature>
<dbReference type="PROSITE" id="PS50217">
    <property type="entry name" value="BZIP"/>
    <property type="match status" value="1"/>
</dbReference>
<dbReference type="PANTHER" id="PTHR19304">
    <property type="entry name" value="CYCLIC-AMP RESPONSE ELEMENT BINDING PROTEIN"/>
    <property type="match status" value="1"/>
</dbReference>
<gene>
    <name evidence="7" type="ORF">GWI33_009151</name>
</gene>
<keyword evidence="2" id="KW-0805">Transcription regulation</keyword>
<protein>
    <recommendedName>
        <fullName evidence="6">BZIP domain-containing protein</fullName>
    </recommendedName>
</protein>
<organism evidence="7 8">
    <name type="scientific">Rhynchophorus ferrugineus</name>
    <name type="common">Red palm weevil</name>
    <name type="synonym">Curculio ferrugineus</name>
    <dbReference type="NCBI Taxonomy" id="354439"/>
    <lineage>
        <taxon>Eukaryota</taxon>
        <taxon>Metazoa</taxon>
        <taxon>Ecdysozoa</taxon>
        <taxon>Arthropoda</taxon>
        <taxon>Hexapoda</taxon>
        <taxon>Insecta</taxon>
        <taxon>Pterygota</taxon>
        <taxon>Neoptera</taxon>
        <taxon>Endopterygota</taxon>
        <taxon>Coleoptera</taxon>
        <taxon>Polyphaga</taxon>
        <taxon>Cucujiformia</taxon>
        <taxon>Curculionidae</taxon>
        <taxon>Dryophthorinae</taxon>
        <taxon>Rhynchophorus</taxon>
    </lineage>
</organism>
<keyword evidence="4" id="KW-0539">Nucleus</keyword>
<name>A0A834IC12_RHYFE</name>
<evidence type="ECO:0000256" key="3">
    <source>
        <dbReference type="ARBA" id="ARBA00023163"/>
    </source>
</evidence>
<feature type="domain" description="BZIP" evidence="6">
    <location>
        <begin position="201"/>
        <end position="258"/>
    </location>
</feature>
<dbReference type="SUPFAM" id="SSF57959">
    <property type="entry name" value="Leucine zipper domain"/>
    <property type="match status" value="1"/>
</dbReference>
<dbReference type="PROSITE" id="PS00036">
    <property type="entry name" value="BZIP_BASIC"/>
    <property type="match status" value="1"/>
</dbReference>
<evidence type="ECO:0000256" key="4">
    <source>
        <dbReference type="ARBA" id="ARBA00023242"/>
    </source>
</evidence>
<dbReference type="AlphaFoldDB" id="A0A834IC12"/>
<dbReference type="OrthoDB" id="295274at2759"/>
<proteinExistence type="predicted"/>
<dbReference type="GO" id="GO:0003700">
    <property type="term" value="F:DNA-binding transcription factor activity"/>
    <property type="evidence" value="ECO:0007669"/>
    <property type="project" value="InterPro"/>
</dbReference>
<comment type="caution">
    <text evidence="7">The sequence shown here is derived from an EMBL/GenBank/DDBJ whole genome shotgun (WGS) entry which is preliminary data.</text>
</comment>